<dbReference type="GO" id="GO:0050660">
    <property type="term" value="F:flavin adenine dinucleotide binding"/>
    <property type="evidence" value="ECO:0007669"/>
    <property type="project" value="InterPro"/>
</dbReference>
<gene>
    <name evidence="4" type="ORF">CC117_25915</name>
</gene>
<dbReference type="EMBL" id="MBLM01000144">
    <property type="protein sequence ID" value="OHV31446.1"/>
    <property type="molecule type" value="Genomic_DNA"/>
</dbReference>
<dbReference type="GO" id="GO:0006552">
    <property type="term" value="P:L-leucine catabolic process"/>
    <property type="evidence" value="ECO:0007669"/>
    <property type="project" value="TreeGrafter"/>
</dbReference>
<reference evidence="5" key="1">
    <citation type="submission" date="2016-07" db="EMBL/GenBank/DDBJ databases">
        <title>Sequence Frankia sp. strain CcI1.17.</title>
        <authorList>
            <person name="Ghodhbane-Gtari F."/>
            <person name="Swanson E."/>
            <person name="Gueddou A."/>
            <person name="Morris K."/>
            <person name="Hezbri K."/>
            <person name="Ktari A."/>
            <person name="Nouioui I."/>
            <person name="Abebe-Akele F."/>
            <person name="Simpson S."/>
            <person name="Thomas K."/>
            <person name="Gtari M."/>
            <person name="Tisa L.S."/>
            <person name="Hurst S."/>
        </authorList>
    </citation>
    <scope>NUCLEOTIDE SEQUENCE [LARGE SCALE GENOMIC DNA]</scope>
    <source>
        <strain evidence="5">Cc1.17</strain>
    </source>
</reference>
<evidence type="ECO:0000259" key="2">
    <source>
        <dbReference type="Pfam" id="PF02770"/>
    </source>
</evidence>
<evidence type="ECO:0008006" key="6">
    <source>
        <dbReference type="Google" id="ProtNLM"/>
    </source>
</evidence>
<feature type="compositionally biased region" description="Low complexity" evidence="1">
    <location>
        <begin position="252"/>
        <end position="267"/>
    </location>
</feature>
<proteinExistence type="predicted"/>
<dbReference type="InterPro" id="IPR009100">
    <property type="entry name" value="AcylCoA_DH/oxidase_NM_dom_sf"/>
</dbReference>
<organism evidence="4 5">
    <name type="scientific">Parafrankia colletiae</name>
    <dbReference type="NCBI Taxonomy" id="573497"/>
    <lineage>
        <taxon>Bacteria</taxon>
        <taxon>Bacillati</taxon>
        <taxon>Actinomycetota</taxon>
        <taxon>Actinomycetes</taxon>
        <taxon>Frankiales</taxon>
        <taxon>Frankiaceae</taxon>
        <taxon>Parafrankia</taxon>
    </lineage>
</organism>
<dbReference type="Gene3D" id="2.40.110.10">
    <property type="entry name" value="Butyryl-CoA Dehydrogenase, subunit A, domain 2"/>
    <property type="match status" value="1"/>
</dbReference>
<evidence type="ECO:0000313" key="5">
    <source>
        <dbReference type="Proteomes" id="UP000179627"/>
    </source>
</evidence>
<feature type="region of interest" description="Disordered" evidence="1">
    <location>
        <begin position="232"/>
        <end position="273"/>
    </location>
</feature>
<name>A0A1S1QCW2_9ACTN</name>
<evidence type="ECO:0000259" key="3">
    <source>
        <dbReference type="Pfam" id="PF02771"/>
    </source>
</evidence>
<dbReference type="Pfam" id="PF02770">
    <property type="entry name" value="Acyl-CoA_dh_M"/>
    <property type="match status" value="1"/>
</dbReference>
<feature type="region of interest" description="Disordered" evidence="1">
    <location>
        <begin position="306"/>
        <end position="397"/>
    </location>
</feature>
<dbReference type="PANTHER" id="PTHR43884:SF12">
    <property type="entry name" value="ISOVALERYL-COA DEHYDROGENASE, MITOCHONDRIAL-RELATED"/>
    <property type="match status" value="1"/>
</dbReference>
<dbReference type="InterPro" id="IPR013786">
    <property type="entry name" value="AcylCoA_DH/ox_N"/>
</dbReference>
<dbReference type="InterPro" id="IPR006091">
    <property type="entry name" value="Acyl-CoA_Oxase/DH_mid-dom"/>
</dbReference>
<dbReference type="GO" id="GO:0008470">
    <property type="term" value="F:3-methylbutanoyl-CoA dehydrogenase activity"/>
    <property type="evidence" value="ECO:0007669"/>
    <property type="project" value="TreeGrafter"/>
</dbReference>
<sequence length="397" mass="41576">MGTPVIGSDAEAVAVARRYAESIAGTVIERDRSAAVPVDALQALDASGLLGITVPVDYGGADVSPVTLAEVVRTIAAVDPALAQIPQGHFLFVDVLALWGSTTQRQRLFTEILAGARLGSGLAERGGRHAQDLHTRLRTDGAGLRLDGSKYYSTGSITARWIGVSALDESEHLALAFVERDAPGVTVDDDWNVMGQRATVSGTTTLRAVPVDPALVIPYHRAFGVPQQLVPGPSSCTPRSRSASPVARCGTPARSSAPGPGRSSRPPVVAGRNRRRRIRTRFCATGGWPPGCAPPRSCCAGPLAGCTRSDGVPGTRAGRRRLPRGGPGKGVRERGCRRGGRRPTGPATGRRLADALPASPGLRQAALPQAGDKARSARETQELGTSEPQDTRSKRPE</sequence>
<feature type="compositionally biased region" description="Basic and acidic residues" evidence="1">
    <location>
        <begin position="372"/>
        <end position="381"/>
    </location>
</feature>
<dbReference type="Proteomes" id="UP000179627">
    <property type="component" value="Unassembled WGS sequence"/>
</dbReference>
<dbReference type="InterPro" id="IPR037069">
    <property type="entry name" value="AcylCoA_DH/ox_N_sf"/>
</dbReference>
<evidence type="ECO:0000313" key="4">
    <source>
        <dbReference type="EMBL" id="OHV31446.1"/>
    </source>
</evidence>
<feature type="domain" description="Acyl-CoA dehydrogenase/oxidase N-terminal" evidence="3">
    <location>
        <begin position="16"/>
        <end position="115"/>
    </location>
</feature>
<dbReference type="Pfam" id="PF02771">
    <property type="entry name" value="Acyl-CoA_dh_N"/>
    <property type="match status" value="1"/>
</dbReference>
<dbReference type="PANTHER" id="PTHR43884">
    <property type="entry name" value="ACYL-COA DEHYDROGENASE"/>
    <property type="match status" value="1"/>
</dbReference>
<feature type="domain" description="Acyl-CoA oxidase/dehydrogenase middle" evidence="2">
    <location>
        <begin position="125"/>
        <end position="207"/>
    </location>
</feature>
<dbReference type="Gene3D" id="1.10.540.10">
    <property type="entry name" value="Acyl-CoA dehydrogenase/oxidase, N-terminal domain"/>
    <property type="match status" value="1"/>
</dbReference>
<accession>A0A1S1QCW2</accession>
<dbReference type="SUPFAM" id="SSF56645">
    <property type="entry name" value="Acyl-CoA dehydrogenase NM domain-like"/>
    <property type="match status" value="1"/>
</dbReference>
<dbReference type="AlphaFoldDB" id="A0A1S1QCW2"/>
<protein>
    <recommendedName>
        <fullName evidence="6">Acyl-CoA dehydrogenase</fullName>
    </recommendedName>
</protein>
<evidence type="ECO:0000256" key="1">
    <source>
        <dbReference type="SAM" id="MobiDB-lite"/>
    </source>
</evidence>
<comment type="caution">
    <text evidence="4">The sequence shown here is derived from an EMBL/GenBank/DDBJ whole genome shotgun (WGS) entry which is preliminary data.</text>
</comment>
<keyword evidence="5" id="KW-1185">Reference proteome</keyword>
<dbReference type="InterPro" id="IPR046373">
    <property type="entry name" value="Acyl-CoA_Oxase/DH_mid-dom_sf"/>
</dbReference>
<feature type="compositionally biased region" description="Polar residues" evidence="1">
    <location>
        <begin position="234"/>
        <end position="243"/>
    </location>
</feature>